<dbReference type="AlphaFoldDB" id="A0AAD3TPP7"/>
<evidence type="ECO:0000256" key="1">
    <source>
        <dbReference type="ARBA" id="ARBA00003035"/>
    </source>
</evidence>
<sequence length="198" mass="21105">MAADTPAARRPRKRRRRAASYSTSSSEDSDSSASEDEKEDEKMELDASSTSSSSSSSSSSSDSSSDSSDSDSSDSSDSDSDDEVPKSKAKGKAQPKGFVERPRQPTLSPSPPPRDIPSFLAAEGGEDDRRARFRRVYMEKIVEGFGGDLESMRESDPTLGPSRLQLLINSLAAGVDVFAEPSGDKGVDEVGVILNEEA</sequence>
<evidence type="ECO:0000313" key="11">
    <source>
        <dbReference type="Proteomes" id="UP001222932"/>
    </source>
</evidence>
<reference evidence="10" key="1">
    <citation type="journal article" date="2023" name="BMC Genomics">
        <title>Chromosome-level genome assemblies of Cutaneotrichosporon spp. (Trichosporonales, Basidiomycota) reveal imbalanced evolution between nucleotide sequences and chromosome synteny.</title>
        <authorList>
            <person name="Kobayashi Y."/>
            <person name="Kayamori A."/>
            <person name="Aoki K."/>
            <person name="Shiwa Y."/>
            <person name="Matsutani M."/>
            <person name="Fujita N."/>
            <person name="Sugita T."/>
            <person name="Iwasaki W."/>
            <person name="Tanaka N."/>
            <person name="Takashima M."/>
        </authorList>
    </citation>
    <scope>NUCLEOTIDE SEQUENCE</scope>
    <source>
        <strain evidence="10">HIS016</strain>
    </source>
</reference>
<dbReference type="InterPro" id="IPR051898">
    <property type="entry name" value="Ribosome_Assembly_3"/>
</dbReference>
<gene>
    <name evidence="10" type="ORF">CspeluHIS016_0110050</name>
</gene>
<dbReference type="PANTHER" id="PTHR28127">
    <property type="entry name" value="RIBOSOME ASSEMBLY PROTEIN 3"/>
    <property type="match status" value="1"/>
</dbReference>
<dbReference type="Proteomes" id="UP001222932">
    <property type="component" value="Unassembled WGS sequence"/>
</dbReference>
<evidence type="ECO:0000256" key="5">
    <source>
        <dbReference type="ARBA" id="ARBA00022517"/>
    </source>
</evidence>
<feature type="compositionally biased region" description="Low complexity" evidence="8">
    <location>
        <begin position="48"/>
        <end position="67"/>
    </location>
</feature>
<evidence type="ECO:0000259" key="9">
    <source>
        <dbReference type="Pfam" id="PF14615"/>
    </source>
</evidence>
<dbReference type="GO" id="GO:0030687">
    <property type="term" value="C:preribosome, large subunit precursor"/>
    <property type="evidence" value="ECO:0007669"/>
    <property type="project" value="TreeGrafter"/>
</dbReference>
<evidence type="ECO:0000256" key="6">
    <source>
        <dbReference type="ARBA" id="ARBA00023242"/>
    </source>
</evidence>
<keyword evidence="7" id="KW-0687">Ribonucleoprotein</keyword>
<proteinExistence type="inferred from homology"/>
<organism evidence="10 11">
    <name type="scientific">Cutaneotrichosporon spelunceum</name>
    <dbReference type="NCBI Taxonomy" id="1672016"/>
    <lineage>
        <taxon>Eukaryota</taxon>
        <taxon>Fungi</taxon>
        <taxon>Dikarya</taxon>
        <taxon>Basidiomycota</taxon>
        <taxon>Agaricomycotina</taxon>
        <taxon>Tremellomycetes</taxon>
        <taxon>Trichosporonales</taxon>
        <taxon>Trichosporonaceae</taxon>
        <taxon>Cutaneotrichosporon</taxon>
    </lineage>
</organism>
<evidence type="ECO:0000256" key="8">
    <source>
        <dbReference type="SAM" id="MobiDB-lite"/>
    </source>
</evidence>
<evidence type="ECO:0000256" key="2">
    <source>
        <dbReference type="ARBA" id="ARBA00004604"/>
    </source>
</evidence>
<evidence type="ECO:0000256" key="4">
    <source>
        <dbReference type="ARBA" id="ARBA00015339"/>
    </source>
</evidence>
<keyword evidence="5" id="KW-0690">Ribosome biogenesis</keyword>
<comment type="subcellular location">
    <subcellularLocation>
        <location evidence="2">Nucleus</location>
        <location evidence="2">Nucleolus</location>
    </subcellularLocation>
</comment>
<comment type="similarity">
    <text evidence="3">Belongs to the RSA3 family.</text>
</comment>
<evidence type="ECO:0000256" key="7">
    <source>
        <dbReference type="ARBA" id="ARBA00023274"/>
    </source>
</evidence>
<dbReference type="GO" id="GO:0000027">
    <property type="term" value="P:ribosomal large subunit assembly"/>
    <property type="evidence" value="ECO:0007669"/>
    <property type="project" value="TreeGrafter"/>
</dbReference>
<feature type="compositionally biased region" description="Acidic residues" evidence="8">
    <location>
        <begin position="68"/>
        <end position="82"/>
    </location>
</feature>
<evidence type="ECO:0000256" key="3">
    <source>
        <dbReference type="ARBA" id="ARBA00006256"/>
    </source>
</evidence>
<feature type="region of interest" description="Disordered" evidence="8">
    <location>
        <begin position="1"/>
        <end position="129"/>
    </location>
</feature>
<dbReference type="GO" id="GO:0005730">
    <property type="term" value="C:nucleolus"/>
    <property type="evidence" value="ECO:0007669"/>
    <property type="project" value="UniProtKB-SubCell"/>
</dbReference>
<dbReference type="InterPro" id="IPR028217">
    <property type="entry name" value="Rsa3_C"/>
</dbReference>
<dbReference type="EMBL" id="BTCM01000001">
    <property type="protein sequence ID" value="GMK54419.1"/>
    <property type="molecule type" value="Genomic_DNA"/>
</dbReference>
<protein>
    <recommendedName>
        <fullName evidence="4">Ribosome assembly protein 3</fullName>
    </recommendedName>
</protein>
<keyword evidence="6" id="KW-0539">Nucleus</keyword>
<accession>A0AAD3TPP7</accession>
<feature type="compositionally biased region" description="Acidic residues" evidence="8">
    <location>
        <begin position="27"/>
        <end position="39"/>
    </location>
</feature>
<name>A0AAD3TPP7_9TREE</name>
<comment type="function">
    <text evidence="1">Required for efficient biogenesis of the 60S ribosomal subunit.</text>
</comment>
<feature type="domain" description="Ribosome-assembly protein 3 C-terminal" evidence="9">
    <location>
        <begin position="133"/>
        <end position="178"/>
    </location>
</feature>
<feature type="compositionally biased region" description="Basic residues" evidence="8">
    <location>
        <begin position="9"/>
        <end position="18"/>
    </location>
</feature>
<dbReference type="Pfam" id="PF14615">
    <property type="entry name" value="Rsa3"/>
    <property type="match status" value="1"/>
</dbReference>
<evidence type="ECO:0000313" key="10">
    <source>
        <dbReference type="EMBL" id="GMK54419.1"/>
    </source>
</evidence>
<dbReference type="PANTHER" id="PTHR28127:SF1">
    <property type="entry name" value="RIBOSOME ASSEMBLY PROTEIN 3"/>
    <property type="match status" value="1"/>
</dbReference>
<reference evidence="10" key="2">
    <citation type="submission" date="2023-06" db="EMBL/GenBank/DDBJ databases">
        <authorList>
            <person name="Kobayashi Y."/>
            <person name="Kayamori A."/>
            <person name="Aoki K."/>
            <person name="Shiwa Y."/>
            <person name="Fujita N."/>
            <person name="Sugita T."/>
            <person name="Iwasaki W."/>
            <person name="Tanaka N."/>
            <person name="Takashima M."/>
        </authorList>
    </citation>
    <scope>NUCLEOTIDE SEQUENCE</scope>
    <source>
        <strain evidence="10">HIS016</strain>
    </source>
</reference>
<comment type="caution">
    <text evidence="10">The sequence shown here is derived from an EMBL/GenBank/DDBJ whole genome shotgun (WGS) entry which is preliminary data.</text>
</comment>
<keyword evidence="11" id="KW-1185">Reference proteome</keyword>